<protein>
    <submittedName>
        <fullName evidence="2">Uncharacterized protein</fullName>
    </submittedName>
</protein>
<evidence type="ECO:0000256" key="1">
    <source>
        <dbReference type="SAM" id="MobiDB-lite"/>
    </source>
</evidence>
<dbReference type="AlphaFoldDB" id="A0A0V0Z5N7"/>
<evidence type="ECO:0000313" key="2">
    <source>
        <dbReference type="EMBL" id="KRY07370.1"/>
    </source>
</evidence>
<sequence>MRKFGKAPIKFSPQTEGINLRPSVDGSSAF</sequence>
<keyword evidence="3" id="KW-1185">Reference proteome</keyword>
<reference evidence="2 3" key="1">
    <citation type="submission" date="2015-01" db="EMBL/GenBank/DDBJ databases">
        <title>Evolution of Trichinella species and genotypes.</title>
        <authorList>
            <person name="Korhonen P.K."/>
            <person name="Edoardo P."/>
            <person name="Giuseppe L.R."/>
            <person name="Gasser R.B."/>
        </authorList>
    </citation>
    <scope>NUCLEOTIDE SEQUENCE [LARGE SCALE GENOMIC DNA]</scope>
    <source>
        <strain evidence="2">ISS120</strain>
    </source>
</reference>
<proteinExistence type="predicted"/>
<comment type="caution">
    <text evidence="2">The sequence shown here is derived from an EMBL/GenBank/DDBJ whole genome shotgun (WGS) entry which is preliminary data.</text>
</comment>
<evidence type="ECO:0000313" key="3">
    <source>
        <dbReference type="Proteomes" id="UP000054653"/>
    </source>
</evidence>
<gene>
    <name evidence="2" type="ORF">T03_13013</name>
</gene>
<dbReference type="EMBL" id="JYDI01004150">
    <property type="protein sequence ID" value="KRY07370.1"/>
    <property type="molecule type" value="Genomic_DNA"/>
</dbReference>
<dbReference type="Proteomes" id="UP000054653">
    <property type="component" value="Unassembled WGS sequence"/>
</dbReference>
<name>A0A0V0Z5N7_TRIBR</name>
<feature type="region of interest" description="Disordered" evidence="1">
    <location>
        <begin position="1"/>
        <end position="30"/>
    </location>
</feature>
<accession>A0A0V0Z5N7</accession>
<organism evidence="2 3">
    <name type="scientific">Trichinella britovi</name>
    <name type="common">Parasitic roundworm</name>
    <dbReference type="NCBI Taxonomy" id="45882"/>
    <lineage>
        <taxon>Eukaryota</taxon>
        <taxon>Metazoa</taxon>
        <taxon>Ecdysozoa</taxon>
        <taxon>Nematoda</taxon>
        <taxon>Enoplea</taxon>
        <taxon>Dorylaimia</taxon>
        <taxon>Trichinellida</taxon>
        <taxon>Trichinellidae</taxon>
        <taxon>Trichinella</taxon>
    </lineage>
</organism>